<comment type="caution">
    <text evidence="1">The sequence shown here is derived from an EMBL/GenBank/DDBJ whole genome shotgun (WGS) entry which is preliminary data.</text>
</comment>
<organism evidence="1 2">
    <name type="scientific">Glaciimonas immobilis</name>
    <dbReference type="NCBI Taxonomy" id="728004"/>
    <lineage>
        <taxon>Bacteria</taxon>
        <taxon>Pseudomonadati</taxon>
        <taxon>Pseudomonadota</taxon>
        <taxon>Betaproteobacteria</taxon>
        <taxon>Burkholderiales</taxon>
        <taxon>Oxalobacteraceae</taxon>
        <taxon>Glaciimonas</taxon>
    </lineage>
</organism>
<gene>
    <name evidence="1" type="ORF">HNR39_001889</name>
</gene>
<dbReference type="AlphaFoldDB" id="A0A840RNW8"/>
<evidence type="ECO:0000313" key="2">
    <source>
        <dbReference type="Proteomes" id="UP000571084"/>
    </source>
</evidence>
<sequence length="50" mass="5605">MLVPLQVIKLNNGVLMTSWAEIVITRNNPKKTHLYLMTSLKNITASPACH</sequence>
<keyword evidence="2" id="KW-1185">Reference proteome</keyword>
<dbReference type="Proteomes" id="UP000571084">
    <property type="component" value="Unassembled WGS sequence"/>
</dbReference>
<proteinExistence type="predicted"/>
<name>A0A840RNW8_9BURK</name>
<accession>A0A840RNW8</accession>
<evidence type="ECO:0000313" key="1">
    <source>
        <dbReference type="EMBL" id="MBB5200057.1"/>
    </source>
</evidence>
<protein>
    <submittedName>
        <fullName evidence="1">Uncharacterized protein</fullName>
    </submittedName>
</protein>
<dbReference type="EMBL" id="JACHHQ010000003">
    <property type="protein sequence ID" value="MBB5200057.1"/>
    <property type="molecule type" value="Genomic_DNA"/>
</dbReference>
<reference evidence="1 2" key="1">
    <citation type="submission" date="2020-08" db="EMBL/GenBank/DDBJ databases">
        <title>Genomic Encyclopedia of Type Strains, Phase IV (KMG-IV): sequencing the most valuable type-strain genomes for metagenomic binning, comparative biology and taxonomic classification.</title>
        <authorList>
            <person name="Goeker M."/>
        </authorList>
    </citation>
    <scope>NUCLEOTIDE SEQUENCE [LARGE SCALE GENOMIC DNA]</scope>
    <source>
        <strain evidence="1 2">DSM 23240</strain>
    </source>
</reference>